<sequence>MHNINNNTPPLKNSIELVSLNTISQEKMDKKRTTLSSLNTHYVDVHEVLPEEDEERIIKIMEEDKVMEMKRPYRNFSRQVSLETGFSVMNKENKAKNNERKGLTRSGTSLGTGFGLETRKGDFSMFKTKSSLSKQNSLLPRKIERELESHRSNDGFGGNDESINTSVPAGRYFAALRGPELDEVKDFEDILLPKDEKWPFLLRFPIGCFGICLGLSSQVVLWRALATSPATKFLHIPLAINFALWLLAIAVLITVSFTYILKCIFYFEAVKREYFHPVRVNFFFAPWVVCMFLAIGVPPKLAPHALHPAIWCTFMGPYFLLELKIYGQWLSGGKRRLCKVANPSSHLSVVGNFVGAILASKVGWEEAAKFLWGVGFAHYLVLFVTLYQRLPTSEALPKELHPVYSMFIAAPSAASIAWESIYGEFDGLSRTCYFIALFLYISLVVRINFFTGFRFSVAWWSYTFPMTTASVATIKYAEHVPCVISKCLALGLSFMSTTMVCVLFVFTFLHAFVWHTLFPNDLAIAITKKRHGKEKKPLKKAYDIKRWTKKALNKNNSVDKDSTQE</sequence>
<evidence type="ECO:0000256" key="1">
    <source>
        <dbReference type="ARBA" id="ARBA00004127"/>
    </source>
</evidence>
<name>A0A6A5MNP4_LUPAL</name>
<dbReference type="GO" id="GO:0012505">
    <property type="term" value="C:endomembrane system"/>
    <property type="evidence" value="ECO:0007669"/>
    <property type="project" value="UniProtKB-SubCell"/>
</dbReference>
<keyword evidence="5" id="KW-1003">Cell membrane</keyword>
<keyword evidence="9" id="KW-0472">Membrane</keyword>
<gene>
    <name evidence="10" type="ORF">Lalb_Chr05g0225231</name>
</gene>
<evidence type="ECO:0000313" key="11">
    <source>
        <dbReference type="Proteomes" id="UP000447434"/>
    </source>
</evidence>
<protein>
    <submittedName>
        <fullName evidence="10">Putative voltage-dependent anion channel</fullName>
    </submittedName>
</protein>
<dbReference type="InterPro" id="IPR030183">
    <property type="entry name" value="SLAC/SLAH"/>
</dbReference>
<dbReference type="CDD" id="cd09323">
    <property type="entry name" value="TDT_SLAC1_like"/>
    <property type="match status" value="1"/>
</dbReference>
<dbReference type="Proteomes" id="UP000447434">
    <property type="component" value="Chromosome 5"/>
</dbReference>
<comment type="subcellular location">
    <subcellularLocation>
        <location evidence="2">Cell membrane</location>
    </subcellularLocation>
    <subcellularLocation>
        <location evidence="1">Endomembrane system</location>
        <topology evidence="1">Multi-pass membrane protein</topology>
    </subcellularLocation>
</comment>
<dbReference type="PANTHER" id="PTHR31269:SF11">
    <property type="entry name" value="GUARD CELL S-TYPE ANION CHANNEL SLAC1"/>
    <property type="match status" value="1"/>
</dbReference>
<organism evidence="10 11">
    <name type="scientific">Lupinus albus</name>
    <name type="common">White lupine</name>
    <name type="synonym">Lupinus termis</name>
    <dbReference type="NCBI Taxonomy" id="3870"/>
    <lineage>
        <taxon>Eukaryota</taxon>
        <taxon>Viridiplantae</taxon>
        <taxon>Streptophyta</taxon>
        <taxon>Embryophyta</taxon>
        <taxon>Tracheophyta</taxon>
        <taxon>Spermatophyta</taxon>
        <taxon>Magnoliopsida</taxon>
        <taxon>eudicotyledons</taxon>
        <taxon>Gunneridae</taxon>
        <taxon>Pentapetalae</taxon>
        <taxon>rosids</taxon>
        <taxon>fabids</taxon>
        <taxon>Fabales</taxon>
        <taxon>Fabaceae</taxon>
        <taxon>Papilionoideae</taxon>
        <taxon>50 kb inversion clade</taxon>
        <taxon>genistoids sensu lato</taxon>
        <taxon>core genistoids</taxon>
        <taxon>Genisteae</taxon>
        <taxon>Lupinus</taxon>
    </lineage>
</organism>
<dbReference type="Gene3D" id="1.50.10.150">
    <property type="entry name" value="Voltage-dependent anion channel"/>
    <property type="match status" value="1"/>
</dbReference>
<evidence type="ECO:0000256" key="6">
    <source>
        <dbReference type="ARBA" id="ARBA00022692"/>
    </source>
</evidence>
<dbReference type="InterPro" id="IPR038665">
    <property type="entry name" value="Voltage-dep_anion_channel_sf"/>
</dbReference>
<evidence type="ECO:0000256" key="3">
    <source>
        <dbReference type="ARBA" id="ARBA00007808"/>
    </source>
</evidence>
<keyword evidence="7" id="KW-1133">Transmembrane helix</keyword>
<dbReference type="GO" id="GO:0006873">
    <property type="term" value="P:intracellular monoatomic ion homeostasis"/>
    <property type="evidence" value="ECO:0007669"/>
    <property type="project" value="InterPro"/>
</dbReference>
<keyword evidence="11" id="KW-1185">Reference proteome</keyword>
<dbReference type="GO" id="GO:0008308">
    <property type="term" value="F:voltage-gated monoatomic anion channel activity"/>
    <property type="evidence" value="ECO:0007669"/>
    <property type="project" value="InterPro"/>
</dbReference>
<dbReference type="AlphaFoldDB" id="A0A6A5MNP4"/>
<reference evidence="11" key="1">
    <citation type="journal article" date="2020" name="Nat. Commun.">
        <title>Genome sequence of the cluster root forming white lupin.</title>
        <authorList>
            <person name="Hufnagel B."/>
            <person name="Marques A."/>
            <person name="Soriano A."/>
            <person name="Marques L."/>
            <person name="Divol F."/>
            <person name="Doumas P."/>
            <person name="Sallet E."/>
            <person name="Mancinotti D."/>
            <person name="Carrere S."/>
            <person name="Marande W."/>
            <person name="Arribat S."/>
            <person name="Keller J."/>
            <person name="Huneau C."/>
            <person name="Blein T."/>
            <person name="Aime D."/>
            <person name="Laguerre M."/>
            <person name="Taylor J."/>
            <person name="Schubert V."/>
            <person name="Nelson M."/>
            <person name="Geu-Flores F."/>
            <person name="Crespi M."/>
            <person name="Gallardo-Guerrero K."/>
            <person name="Delaux P.-M."/>
            <person name="Salse J."/>
            <person name="Berges H."/>
            <person name="Guyot R."/>
            <person name="Gouzy J."/>
            <person name="Peret B."/>
        </authorList>
    </citation>
    <scope>NUCLEOTIDE SEQUENCE [LARGE SCALE GENOMIC DNA]</scope>
    <source>
        <strain evidence="11">cv. Amiga</strain>
    </source>
</reference>
<evidence type="ECO:0000256" key="5">
    <source>
        <dbReference type="ARBA" id="ARBA00022475"/>
    </source>
</evidence>
<comment type="caution">
    <text evidence="10">The sequence shown here is derived from an EMBL/GenBank/DDBJ whole genome shotgun (WGS) entry which is preliminary data.</text>
</comment>
<dbReference type="Pfam" id="PF03595">
    <property type="entry name" value="SLAC1"/>
    <property type="match status" value="1"/>
</dbReference>
<keyword evidence="8" id="KW-0406">Ion transport</keyword>
<evidence type="ECO:0000256" key="8">
    <source>
        <dbReference type="ARBA" id="ARBA00023065"/>
    </source>
</evidence>
<evidence type="ECO:0000256" key="4">
    <source>
        <dbReference type="ARBA" id="ARBA00022448"/>
    </source>
</evidence>
<accession>A0A6A5MNP4</accession>
<dbReference type="PANTHER" id="PTHR31269">
    <property type="entry name" value="S-TYPE ANION CHANNEL SLAH3"/>
    <property type="match status" value="1"/>
</dbReference>
<comment type="similarity">
    <text evidence="3">Belongs to the SLAC1 S-type anion channel family.</text>
</comment>
<evidence type="ECO:0000256" key="2">
    <source>
        <dbReference type="ARBA" id="ARBA00004236"/>
    </source>
</evidence>
<dbReference type="EMBL" id="WOCE01000005">
    <property type="protein sequence ID" value="KAE9614180.1"/>
    <property type="molecule type" value="Genomic_DNA"/>
</dbReference>
<keyword evidence="4" id="KW-0813">Transport</keyword>
<keyword evidence="6" id="KW-0812">Transmembrane</keyword>
<proteinExistence type="inferred from homology"/>
<evidence type="ECO:0000313" key="10">
    <source>
        <dbReference type="EMBL" id="KAE9614180.1"/>
    </source>
</evidence>
<dbReference type="OrthoDB" id="1912323at2759"/>
<evidence type="ECO:0000256" key="9">
    <source>
        <dbReference type="ARBA" id="ARBA00023136"/>
    </source>
</evidence>
<dbReference type="GO" id="GO:0090332">
    <property type="term" value="P:stomatal closure"/>
    <property type="evidence" value="ECO:0007669"/>
    <property type="project" value="TreeGrafter"/>
</dbReference>
<evidence type="ECO:0000256" key="7">
    <source>
        <dbReference type="ARBA" id="ARBA00022989"/>
    </source>
</evidence>
<dbReference type="GO" id="GO:0005886">
    <property type="term" value="C:plasma membrane"/>
    <property type="evidence" value="ECO:0007669"/>
    <property type="project" value="UniProtKB-SubCell"/>
</dbReference>
<dbReference type="InterPro" id="IPR004695">
    <property type="entry name" value="SLAC1/Mae1/Ssu1/TehA"/>
</dbReference>